<name>A0ABP9BZ85_9SPHI</name>
<dbReference type="Gene3D" id="3.40.50.720">
    <property type="entry name" value="NAD(P)-binding Rossmann-like Domain"/>
    <property type="match status" value="2"/>
</dbReference>
<organism evidence="7 8">
    <name type="scientific">Olivibacter ginsenosidimutans</name>
    <dbReference type="NCBI Taxonomy" id="1176537"/>
    <lineage>
        <taxon>Bacteria</taxon>
        <taxon>Pseudomonadati</taxon>
        <taxon>Bacteroidota</taxon>
        <taxon>Sphingobacteriia</taxon>
        <taxon>Sphingobacteriales</taxon>
        <taxon>Sphingobacteriaceae</taxon>
        <taxon>Olivibacter</taxon>
    </lineage>
</organism>
<dbReference type="SUPFAM" id="SSF52283">
    <property type="entry name" value="Formate/glycerate dehydrogenase catalytic domain-like"/>
    <property type="match status" value="1"/>
</dbReference>
<protein>
    <submittedName>
        <fullName evidence="7">2-hydroxyacid dehydrogenase</fullName>
    </submittedName>
</protein>
<evidence type="ECO:0000259" key="6">
    <source>
        <dbReference type="Pfam" id="PF02826"/>
    </source>
</evidence>
<dbReference type="EMBL" id="BAABIQ010000041">
    <property type="protein sequence ID" value="GAA4801458.1"/>
    <property type="molecule type" value="Genomic_DNA"/>
</dbReference>
<sequence>MTDKKETAFHWKILIVDDIHPIFLEQLNRLGATCTYLPDIDLDGALAILSDYDVLVIRSKFKVDAEVLKVGKKLQCIARAGAGMDNIDEQLATDKKIQLLNAPEGNCDAVAEHALGMLLSLMNNLPKGDKEIRTGLWKRESNRGIELGGKTVALIGYGNNGQATARKLSGFGVRIIAYDKYKTGFSDGYVQEVSMEQVVKEADVLSLHIPLTRETRNLVNREYLFHFRKPIFFLNTSRGEIVDVDAVLENISQGKILGAAFDVLPIEKFPALQKTSWYEKLIASDNVLLSPHVAGWSVESYYKIAAVLANKLIHFISTKG</sequence>
<evidence type="ECO:0000313" key="7">
    <source>
        <dbReference type="EMBL" id="GAA4801458.1"/>
    </source>
</evidence>
<evidence type="ECO:0000256" key="1">
    <source>
        <dbReference type="ARBA" id="ARBA00005854"/>
    </source>
</evidence>
<proteinExistence type="inferred from homology"/>
<dbReference type="PROSITE" id="PS00670">
    <property type="entry name" value="D_2_HYDROXYACID_DH_2"/>
    <property type="match status" value="1"/>
</dbReference>
<comment type="similarity">
    <text evidence="1 4">Belongs to the D-isomer specific 2-hydroxyacid dehydrogenase family.</text>
</comment>
<dbReference type="PANTHER" id="PTHR42789:SF1">
    <property type="entry name" value="D-ISOMER SPECIFIC 2-HYDROXYACID DEHYDROGENASE FAMILY PROTEIN (AFU_ORTHOLOGUE AFUA_6G10090)"/>
    <property type="match status" value="1"/>
</dbReference>
<keyword evidence="3" id="KW-0520">NAD</keyword>
<evidence type="ECO:0000256" key="4">
    <source>
        <dbReference type="RuleBase" id="RU003719"/>
    </source>
</evidence>
<comment type="caution">
    <text evidence="7">The sequence shown here is derived from an EMBL/GenBank/DDBJ whole genome shotgun (WGS) entry which is preliminary data.</text>
</comment>
<keyword evidence="2 4" id="KW-0560">Oxidoreductase</keyword>
<gene>
    <name evidence="7" type="ORF">GCM10023231_32790</name>
</gene>
<dbReference type="RefSeq" id="WP_345233279.1">
    <property type="nucleotide sequence ID" value="NZ_BAABIQ010000041.1"/>
</dbReference>
<evidence type="ECO:0000313" key="8">
    <source>
        <dbReference type="Proteomes" id="UP001501411"/>
    </source>
</evidence>
<reference evidence="8" key="1">
    <citation type="journal article" date="2019" name="Int. J. Syst. Evol. Microbiol.">
        <title>The Global Catalogue of Microorganisms (GCM) 10K type strain sequencing project: providing services to taxonomists for standard genome sequencing and annotation.</title>
        <authorList>
            <consortium name="The Broad Institute Genomics Platform"/>
            <consortium name="The Broad Institute Genome Sequencing Center for Infectious Disease"/>
            <person name="Wu L."/>
            <person name="Ma J."/>
        </authorList>
    </citation>
    <scope>NUCLEOTIDE SEQUENCE [LARGE SCALE GENOMIC DNA]</scope>
    <source>
        <strain evidence="8">JCM 18200</strain>
    </source>
</reference>
<feature type="domain" description="D-isomer specific 2-hydroxyacid dehydrogenase NAD-binding" evidence="6">
    <location>
        <begin position="115"/>
        <end position="294"/>
    </location>
</feature>
<feature type="domain" description="D-isomer specific 2-hydroxyacid dehydrogenase catalytic" evidence="5">
    <location>
        <begin position="13"/>
        <end position="318"/>
    </location>
</feature>
<dbReference type="PANTHER" id="PTHR42789">
    <property type="entry name" value="D-ISOMER SPECIFIC 2-HYDROXYACID DEHYDROGENASE FAMILY PROTEIN (AFU_ORTHOLOGUE AFUA_6G10090)"/>
    <property type="match status" value="1"/>
</dbReference>
<dbReference type="InterPro" id="IPR006140">
    <property type="entry name" value="D-isomer_DH_NAD-bd"/>
</dbReference>
<dbReference type="InterPro" id="IPR006139">
    <property type="entry name" value="D-isomer_2_OHA_DH_cat_dom"/>
</dbReference>
<evidence type="ECO:0000256" key="3">
    <source>
        <dbReference type="ARBA" id="ARBA00023027"/>
    </source>
</evidence>
<keyword evidence="8" id="KW-1185">Reference proteome</keyword>
<dbReference type="Pfam" id="PF00389">
    <property type="entry name" value="2-Hacid_dh"/>
    <property type="match status" value="1"/>
</dbReference>
<dbReference type="InterPro" id="IPR050857">
    <property type="entry name" value="D-2-hydroxyacid_DH"/>
</dbReference>
<dbReference type="InterPro" id="IPR029753">
    <property type="entry name" value="D-isomer_DH_CS"/>
</dbReference>
<dbReference type="SUPFAM" id="SSF51735">
    <property type="entry name" value="NAD(P)-binding Rossmann-fold domains"/>
    <property type="match status" value="1"/>
</dbReference>
<dbReference type="Pfam" id="PF02826">
    <property type="entry name" value="2-Hacid_dh_C"/>
    <property type="match status" value="1"/>
</dbReference>
<evidence type="ECO:0000259" key="5">
    <source>
        <dbReference type="Pfam" id="PF00389"/>
    </source>
</evidence>
<evidence type="ECO:0000256" key="2">
    <source>
        <dbReference type="ARBA" id="ARBA00023002"/>
    </source>
</evidence>
<accession>A0ABP9BZ85</accession>
<dbReference type="InterPro" id="IPR036291">
    <property type="entry name" value="NAD(P)-bd_dom_sf"/>
</dbReference>
<dbReference type="Proteomes" id="UP001501411">
    <property type="component" value="Unassembled WGS sequence"/>
</dbReference>